<dbReference type="Pfam" id="PF21346">
    <property type="entry name" value="PcRGLX_3rd"/>
    <property type="match status" value="1"/>
</dbReference>
<dbReference type="InterPro" id="IPR045793">
    <property type="entry name" value="PcRGLX/YetA-like"/>
</dbReference>
<keyword evidence="6" id="KW-1185">Reference proteome</keyword>
<keyword evidence="1" id="KW-0732">Signal</keyword>
<evidence type="ECO:0000259" key="3">
    <source>
        <dbReference type="Pfam" id="PF21345"/>
    </source>
</evidence>
<evidence type="ECO:0000256" key="1">
    <source>
        <dbReference type="SAM" id="SignalP"/>
    </source>
</evidence>
<dbReference type="Pfam" id="PF21345">
    <property type="entry name" value="PcRGLX_2nd"/>
    <property type="match status" value="2"/>
</dbReference>
<proteinExistence type="predicted"/>
<evidence type="ECO:0000259" key="2">
    <source>
        <dbReference type="Pfam" id="PF19501"/>
    </source>
</evidence>
<feature type="signal peptide" evidence="1">
    <location>
        <begin position="1"/>
        <end position="20"/>
    </location>
</feature>
<dbReference type="EMBL" id="KB726480">
    <property type="protein sequence ID" value="EMT68960.1"/>
    <property type="molecule type" value="Genomic_DNA"/>
</dbReference>
<dbReference type="PANTHER" id="PTHR40081:SF1">
    <property type="entry name" value="TAT PATHWAY SIGNAL SEQUENCE DOMAIN PROTEIN"/>
    <property type="match status" value="1"/>
</dbReference>
<dbReference type="InterPro" id="IPR048330">
    <property type="entry name" value="PcRGLX/YetA_2nd"/>
</dbReference>
<organism evidence="5 6">
    <name type="scientific">Fusarium oxysporum f. sp. cubense (strain race 4)</name>
    <name type="common">Panama disease fungus</name>
    <dbReference type="NCBI Taxonomy" id="2502994"/>
    <lineage>
        <taxon>Eukaryota</taxon>
        <taxon>Fungi</taxon>
        <taxon>Dikarya</taxon>
        <taxon>Ascomycota</taxon>
        <taxon>Pezizomycotina</taxon>
        <taxon>Sordariomycetes</taxon>
        <taxon>Hypocreomycetidae</taxon>
        <taxon>Hypocreales</taxon>
        <taxon>Nectriaceae</taxon>
        <taxon>Fusarium</taxon>
        <taxon>Fusarium oxysporum species complex</taxon>
    </lineage>
</organism>
<evidence type="ECO:0000259" key="4">
    <source>
        <dbReference type="Pfam" id="PF21346"/>
    </source>
</evidence>
<dbReference type="HOGENOM" id="CLU_005777_0_0_1"/>
<dbReference type="OrthoDB" id="4798501at2759"/>
<feature type="domain" description="PcRGLX/YetA-like N-terminal RIFT barrel" evidence="2">
    <location>
        <begin position="29"/>
        <end position="109"/>
    </location>
</feature>
<sequence>MLRQAVHSFLLAAFAGQAMAAPSNSTSSSAKVHWLGEKPGFTSGTTFGLPWPQSKYFPKDTKFTASGASGQDVDLQSWVTGYWADGSVKWTGHAIGASETVLDEYVVKAIPSSGGINSTASAGITVTKSSSKIKVDTGKVTAVFPKTGSVIVKEIETNGKRIAQNGRLVLQSQNDVSHPGDDKIKSFKSLRFQSSIDNVTVSDQNSARTLVTVRGKHSASDKSGHKSWLPFVLRFYFYSGSESIKIIHSLVFDGDAEKDFISAVGIRFDVPLEGEELYNRHIRIAGVDGGLLSEAVQGITGLRRDPGANVRADQFDGKELPDISTWDVRVSSRLHWIPPWNDYSLSQLSADGFTLKKRTKAGQSWVSIPGGTRAEGLAYLGGATVGGLAVGLRDFWKRFPTGFDISSAASDTGSITLWLYSPSAEPLDLRPYHDGLGQAMAAPSNSTSSSAKVHWLGEKPGFTSGTTFGLPWPQSKYFPKDTKFTASGASGQDVDLQSWVTGYWADGSVKWTGHAIGASETVLDEYVVKAIPSSGGINSTASAGITVTKSSSKIKVDTGKVTAVFPKTGSVIVKEIETNGKRIAQNGRLVLQSQNDVSHPGDDKIKSFKSLRFQSSIDNVTVSDQNSARTLVTVRGKHSASDKSGHKSWLPFVLRFYFYSGSESIKIIHSLVFDGDAEKDFISAVGIRFDVPLEGEELYNRHIRIAGVDGGLLSEAVQGITGLRRDPGANVRADQFDGKELPDISTWDVRVSSRLHWIPPWNDYSLSQLSADGFTLKKRTKAGQSWVSIPGGTRAEGLAYLGGATVGGLAVGLRDFWKRFPTGFDISSAASDTGSITLWLYSPSAEPLDLRPYHDGLGQKNYTDQLLDALEITYEDWEPGFDTPYGIARTSELYLIAFDKTPSQETLANHVTQINKPPVLIPESEYIQQTKAIGTYWAPADTSTAASKKLEDNINFLAKFYQSEVEHRRWYGFLDYGDFMHTYDPDRHEWRYDIGGYAWDNSELSPDLFFWQYFLRTGREDIYRFAEALTRHTGEVDVYHLGNWKGLGTRHGVQHFSDSAKQARISQPQYRKYFYYLSGGDERIGELFEELLDTDKTYGVLDPQRKVRKDGWVPTPNATVAFSLGTDWGALAGGWLIDWERRGPRWEESKAKLTSTVKSIAKLKNGFVTGNGLYNLQNWTLGPPPSDPDNKGHVEVSHLNAVFGLPEVVSELILYFGDDLPEGFKQAWLDYCYYFEATAAEQKARYGVDFGKLNLYQGHSRLTAYAANQQHNTTMANLAWTKFFESDGFKAPTATFTTSEIPEHEGLIPGEEAPWISTNDVAQYGLAVIQNLALARDALEDYKPKA</sequence>
<feature type="domain" description="PcRGLX/YetA-like N-terminal RIFT barrel" evidence="2">
    <location>
        <begin position="450"/>
        <end position="530"/>
    </location>
</feature>
<evidence type="ECO:0008006" key="7">
    <source>
        <dbReference type="Google" id="ProtNLM"/>
    </source>
</evidence>
<name>N1S317_FUSC4</name>
<dbReference type="Pfam" id="PF19501">
    <property type="entry name" value="PcRGLX_1st"/>
    <property type="match status" value="2"/>
</dbReference>
<feature type="domain" description="PcRGLX/YetA-like C-terminal alpha/alpha toroid" evidence="4">
    <location>
        <begin position="917"/>
        <end position="1339"/>
    </location>
</feature>
<dbReference type="Proteomes" id="UP000016929">
    <property type="component" value="Unassembled WGS sequence"/>
</dbReference>
<evidence type="ECO:0000313" key="5">
    <source>
        <dbReference type="EMBL" id="EMT68960.1"/>
    </source>
</evidence>
<dbReference type="PANTHER" id="PTHR40081">
    <property type="entry name" value="CONCANAVALIN A-LIKE LECTIN/GLUCANASE"/>
    <property type="match status" value="1"/>
</dbReference>
<feature type="domain" description="PcRGLX/YetA-like central beta-sandwich" evidence="3">
    <location>
        <begin position="124"/>
        <end position="439"/>
    </location>
</feature>
<feature type="domain" description="PcRGLX/YetA-like central beta-sandwich" evidence="3">
    <location>
        <begin position="545"/>
        <end position="910"/>
    </location>
</feature>
<feature type="chain" id="PRO_5004111721" description="Tat pathway signal sequence domain protein" evidence="1">
    <location>
        <begin position="21"/>
        <end position="1346"/>
    </location>
</feature>
<dbReference type="InterPro" id="IPR048329">
    <property type="entry name" value="PcRGLX_1st"/>
</dbReference>
<accession>N1S317</accession>
<gene>
    <name evidence="5" type="ORF">FOC4_g10005057</name>
</gene>
<protein>
    <recommendedName>
        <fullName evidence="7">Tat pathway signal sequence domain protein</fullName>
    </recommendedName>
</protein>
<reference evidence="6" key="2">
    <citation type="journal article" date="2014" name="PLoS ONE">
        <title>Genome and Transcriptome Analysis of the Fungal Pathogen Fusarium oxysporum f. sp. cubense Causing Banana Vascular Wilt Disease.</title>
        <authorList>
            <person name="Guo L."/>
            <person name="Han L."/>
            <person name="Yang L."/>
            <person name="Zeng H."/>
            <person name="Fan D."/>
            <person name="Zhu Y."/>
            <person name="Feng Y."/>
            <person name="Wang G."/>
            <person name="Peng C."/>
            <person name="Jiang X."/>
            <person name="Zhou D."/>
            <person name="Ni P."/>
            <person name="Liang C."/>
            <person name="Liu L."/>
            <person name="Wang J."/>
            <person name="Mao C."/>
            <person name="Fang X."/>
            <person name="Peng M."/>
            <person name="Huang J."/>
        </authorList>
    </citation>
    <scope>NUCLEOTIDE SEQUENCE [LARGE SCALE GENOMIC DNA]</scope>
    <source>
        <strain evidence="6">race 4</strain>
    </source>
</reference>
<reference evidence="6" key="1">
    <citation type="submission" date="2012-09" db="EMBL/GenBank/DDBJ databases">
        <title>Genome sequencing and comparative transcriptomics of race 1 and race 4 of banana pathogen: Fusarium oxysporum f. sp. cubense.</title>
        <authorList>
            <person name="Fang X."/>
            <person name="Huang J."/>
        </authorList>
    </citation>
    <scope>NUCLEOTIDE SEQUENCE [LARGE SCALE GENOMIC DNA]</scope>
    <source>
        <strain evidence="6">race 4</strain>
    </source>
</reference>
<evidence type="ECO:0000313" key="6">
    <source>
        <dbReference type="Proteomes" id="UP000016929"/>
    </source>
</evidence>
<dbReference type="InterPro" id="IPR048331">
    <property type="entry name" value="PcRGLX/YetA_3rd"/>
</dbReference>